<reference evidence="2" key="2">
    <citation type="submission" date="2005-04" db="EMBL/GenBank/DDBJ databases">
        <authorList>
            <person name="Buell C.R."/>
            <person name="Wing R.A."/>
            <person name="McCombie W.A."/>
            <person name="Ouyang S."/>
        </authorList>
    </citation>
    <scope>NUCLEOTIDE SEQUENCE</scope>
</reference>
<dbReference type="AlphaFoldDB" id="Q2QSC0"/>
<protein>
    <submittedName>
        <fullName evidence="2">Uncharacterized protein</fullName>
    </submittedName>
</protein>
<dbReference type="EMBL" id="DP000011">
    <property type="protein sequence ID" value="ABA97700.1"/>
    <property type="molecule type" value="Genomic_DNA"/>
</dbReference>
<feature type="region of interest" description="Disordered" evidence="1">
    <location>
        <begin position="21"/>
        <end position="44"/>
    </location>
</feature>
<evidence type="ECO:0000256" key="1">
    <source>
        <dbReference type="SAM" id="MobiDB-lite"/>
    </source>
</evidence>
<accession>Q2QSC0</accession>
<reference evidence="2" key="3">
    <citation type="submission" date="2006-01" db="EMBL/GenBank/DDBJ databases">
        <authorList>
            <person name="Buell R."/>
        </authorList>
    </citation>
    <scope>NUCLEOTIDE SEQUENCE</scope>
</reference>
<evidence type="ECO:0000313" key="2">
    <source>
        <dbReference type="EMBL" id="ABA97700.1"/>
    </source>
</evidence>
<sequence>MEAQCSAKSIAGRRWPCQCGEARPGGSTKRRRGGYDGSRRHGLGPGVTTATMASALAPFGALDECRQRRWVQIGADEGCPAANYDIFGVSSGKFTSLRCPTANYTFFELL</sequence>
<reference evidence="2" key="1">
    <citation type="journal article" date="2005" name="BMC Biol.">
        <title>The sequence of rice chromosomes 11 and 12, rich in disease resistance genes and recent gene duplications.</title>
        <authorList>
            <consortium name="The rice chromosomes 11 and 12 sequencing consortia"/>
        </authorList>
    </citation>
    <scope>NUCLEOTIDE SEQUENCE [LARGE SCALE GENOMIC DNA]</scope>
</reference>
<name>Q2QSC0_ORYSJ</name>
<proteinExistence type="predicted"/>
<gene>
    <name evidence="2" type="ordered locus">LOC_Os12g24640</name>
</gene>
<organism evidence="2">
    <name type="scientific">Oryza sativa subsp. japonica</name>
    <name type="common">Rice</name>
    <dbReference type="NCBI Taxonomy" id="39947"/>
    <lineage>
        <taxon>Eukaryota</taxon>
        <taxon>Viridiplantae</taxon>
        <taxon>Streptophyta</taxon>
        <taxon>Embryophyta</taxon>
        <taxon>Tracheophyta</taxon>
        <taxon>Spermatophyta</taxon>
        <taxon>Magnoliopsida</taxon>
        <taxon>Liliopsida</taxon>
        <taxon>Poales</taxon>
        <taxon>Poaceae</taxon>
        <taxon>BOP clade</taxon>
        <taxon>Oryzoideae</taxon>
        <taxon>Oryzeae</taxon>
        <taxon>Oryzinae</taxon>
        <taxon>Oryza</taxon>
        <taxon>Oryza sativa</taxon>
    </lineage>
</organism>